<dbReference type="OrthoDB" id="9788285at2"/>
<keyword evidence="10 11" id="KW-0472">Membrane</keyword>
<dbReference type="HAMAP" id="MF_00276">
    <property type="entry name" value="KdpC"/>
    <property type="match status" value="1"/>
</dbReference>
<evidence type="ECO:0000313" key="13">
    <source>
        <dbReference type="Proteomes" id="UP000192656"/>
    </source>
</evidence>
<dbReference type="PANTHER" id="PTHR30042:SF2">
    <property type="entry name" value="POTASSIUM-TRANSPORTING ATPASE KDPC SUBUNIT"/>
    <property type="match status" value="1"/>
</dbReference>
<evidence type="ECO:0000256" key="1">
    <source>
        <dbReference type="ARBA" id="ARBA00022448"/>
    </source>
</evidence>
<organism evidence="12 13">
    <name type="scientific">Fulvimarina manganoxydans</name>
    <dbReference type="NCBI Taxonomy" id="937218"/>
    <lineage>
        <taxon>Bacteria</taxon>
        <taxon>Pseudomonadati</taxon>
        <taxon>Pseudomonadota</taxon>
        <taxon>Alphaproteobacteria</taxon>
        <taxon>Hyphomicrobiales</taxon>
        <taxon>Aurantimonadaceae</taxon>
        <taxon>Fulvimarina</taxon>
    </lineage>
</organism>
<evidence type="ECO:0000256" key="6">
    <source>
        <dbReference type="ARBA" id="ARBA00022840"/>
    </source>
</evidence>
<dbReference type="EMBL" id="FWXR01000002">
    <property type="protein sequence ID" value="SMC46983.1"/>
    <property type="molecule type" value="Genomic_DNA"/>
</dbReference>
<keyword evidence="7 11" id="KW-0630">Potassium</keyword>
<keyword evidence="1 11" id="KW-0813">Transport</keyword>
<evidence type="ECO:0000256" key="2">
    <source>
        <dbReference type="ARBA" id="ARBA00022475"/>
    </source>
</evidence>
<name>A0A1W1ZF34_9HYPH</name>
<evidence type="ECO:0000256" key="3">
    <source>
        <dbReference type="ARBA" id="ARBA00022538"/>
    </source>
</evidence>
<keyword evidence="2 11" id="KW-1003">Cell membrane</keyword>
<keyword evidence="5 11" id="KW-0547">Nucleotide-binding</keyword>
<evidence type="ECO:0000313" key="12">
    <source>
        <dbReference type="EMBL" id="SMC46983.1"/>
    </source>
</evidence>
<keyword evidence="3 11" id="KW-0633">Potassium transport</keyword>
<reference evidence="12 13" key="1">
    <citation type="submission" date="2017-04" db="EMBL/GenBank/DDBJ databases">
        <authorList>
            <person name="Afonso C.L."/>
            <person name="Miller P.J."/>
            <person name="Scott M.A."/>
            <person name="Spackman E."/>
            <person name="Goraichik I."/>
            <person name="Dimitrov K.M."/>
            <person name="Suarez D.L."/>
            <person name="Swayne D.E."/>
        </authorList>
    </citation>
    <scope>NUCLEOTIDE SEQUENCE [LARGE SCALE GENOMIC DNA]</scope>
    <source>
        <strain evidence="12 13">CGMCC 1.10972</strain>
    </source>
</reference>
<dbReference type="GO" id="GO:0005886">
    <property type="term" value="C:plasma membrane"/>
    <property type="evidence" value="ECO:0007669"/>
    <property type="project" value="UniProtKB-SubCell"/>
</dbReference>
<keyword evidence="6 11" id="KW-0067">ATP-binding</keyword>
<dbReference type="Pfam" id="PF02669">
    <property type="entry name" value="KdpC"/>
    <property type="match status" value="1"/>
</dbReference>
<keyword evidence="8 11" id="KW-1133">Transmembrane helix</keyword>
<proteinExistence type="inferred from homology"/>
<dbReference type="NCBIfam" id="NF001454">
    <property type="entry name" value="PRK00315.1"/>
    <property type="match status" value="1"/>
</dbReference>
<dbReference type="PIRSF" id="PIRSF001296">
    <property type="entry name" value="K_ATPase_KdpC"/>
    <property type="match status" value="1"/>
</dbReference>
<dbReference type="Proteomes" id="UP000192656">
    <property type="component" value="Unassembled WGS sequence"/>
</dbReference>
<evidence type="ECO:0000256" key="9">
    <source>
        <dbReference type="ARBA" id="ARBA00023065"/>
    </source>
</evidence>
<protein>
    <recommendedName>
        <fullName evidence="11">Potassium-transporting ATPase KdpC subunit</fullName>
    </recommendedName>
    <alternativeName>
        <fullName evidence="11">ATP phosphohydrolase [potassium-transporting] C chain</fullName>
    </alternativeName>
    <alternativeName>
        <fullName evidence="11">Potassium-binding and translocating subunit C</fullName>
    </alternativeName>
    <alternativeName>
        <fullName evidence="11">Potassium-translocating ATPase C chain</fullName>
    </alternativeName>
</protein>
<comment type="function">
    <text evidence="11">Part of the high-affinity ATP-driven potassium transport (or Kdp) system, which catalyzes the hydrolysis of ATP coupled with the electrogenic transport of potassium into the cytoplasm. This subunit acts as a catalytic chaperone that increases the ATP-binding affinity of the ATP-hydrolyzing subunit KdpB by the formation of a transient KdpB/KdpC/ATP ternary complex.</text>
</comment>
<evidence type="ECO:0000256" key="5">
    <source>
        <dbReference type="ARBA" id="ARBA00022741"/>
    </source>
</evidence>
<evidence type="ECO:0000256" key="8">
    <source>
        <dbReference type="ARBA" id="ARBA00022989"/>
    </source>
</evidence>
<accession>A0A1W1ZF34</accession>
<evidence type="ECO:0000256" key="7">
    <source>
        <dbReference type="ARBA" id="ARBA00022958"/>
    </source>
</evidence>
<keyword evidence="9 11" id="KW-0406">Ion transport</keyword>
<dbReference type="PANTHER" id="PTHR30042">
    <property type="entry name" value="POTASSIUM-TRANSPORTING ATPASE C CHAIN"/>
    <property type="match status" value="1"/>
</dbReference>
<evidence type="ECO:0000256" key="4">
    <source>
        <dbReference type="ARBA" id="ARBA00022692"/>
    </source>
</evidence>
<dbReference type="AlphaFoldDB" id="A0A1W1ZF34"/>
<comment type="subcellular location">
    <subcellularLocation>
        <location evidence="11">Cell membrane</location>
        <topology evidence="11">Single-pass membrane protein</topology>
    </subcellularLocation>
</comment>
<keyword evidence="13" id="KW-1185">Reference proteome</keyword>
<dbReference type="GO" id="GO:0008556">
    <property type="term" value="F:P-type potassium transmembrane transporter activity"/>
    <property type="evidence" value="ECO:0007669"/>
    <property type="project" value="InterPro"/>
</dbReference>
<keyword evidence="4 11" id="KW-0812">Transmembrane</keyword>
<dbReference type="RefSeq" id="WP_084408806.1">
    <property type="nucleotide sequence ID" value="NZ_FWXR01000002.1"/>
</dbReference>
<sequence>MLSQLRATATLLALFTLLLGLAYPLAMTAIAGVAFPDQASGSLVTRGGVAVGSSLIGQSFTGADYLQPRLSAAGDGYDGSASSGTNLAPTSARLAERLRTDGRAMKAATGAALLPADAITTSGSGLDPHVSPAFAELQVPRIAQARGLTPQEVRRVITQNTAGRTLGLLGEPRVLVLGVNLGLDALAPNAAAN</sequence>
<comment type="subunit">
    <text evidence="11">The system is composed of three essential subunits: KdpA, KdpB and KdpC.</text>
</comment>
<dbReference type="InterPro" id="IPR003820">
    <property type="entry name" value="KdpC"/>
</dbReference>
<dbReference type="NCBIfam" id="TIGR00681">
    <property type="entry name" value="kdpC"/>
    <property type="match status" value="1"/>
</dbReference>
<gene>
    <name evidence="11" type="primary">kdpC</name>
    <name evidence="12" type="ORF">SAMN06297251_102376</name>
</gene>
<dbReference type="STRING" id="937218.SAMN06297251_102376"/>
<evidence type="ECO:0000256" key="10">
    <source>
        <dbReference type="ARBA" id="ARBA00023136"/>
    </source>
</evidence>
<evidence type="ECO:0000256" key="11">
    <source>
        <dbReference type="HAMAP-Rule" id="MF_00276"/>
    </source>
</evidence>
<dbReference type="GO" id="GO:0005524">
    <property type="term" value="F:ATP binding"/>
    <property type="evidence" value="ECO:0007669"/>
    <property type="project" value="UniProtKB-UniRule"/>
</dbReference>
<comment type="similarity">
    <text evidence="11">Belongs to the KdpC family.</text>
</comment>